<organism evidence="1 2">
    <name type="scientific">Chrysodeixis includens</name>
    <name type="common">Soybean looper</name>
    <name type="synonym">Pseudoplusia includens</name>
    <dbReference type="NCBI Taxonomy" id="689277"/>
    <lineage>
        <taxon>Eukaryota</taxon>
        <taxon>Metazoa</taxon>
        <taxon>Ecdysozoa</taxon>
        <taxon>Arthropoda</taxon>
        <taxon>Hexapoda</taxon>
        <taxon>Insecta</taxon>
        <taxon>Pterygota</taxon>
        <taxon>Neoptera</taxon>
        <taxon>Endopterygota</taxon>
        <taxon>Lepidoptera</taxon>
        <taxon>Glossata</taxon>
        <taxon>Ditrysia</taxon>
        <taxon>Noctuoidea</taxon>
        <taxon>Noctuidae</taxon>
        <taxon>Plusiinae</taxon>
        <taxon>Chrysodeixis</taxon>
    </lineage>
</organism>
<evidence type="ECO:0000313" key="1">
    <source>
        <dbReference type="EMBL" id="CAD0193864.1"/>
    </source>
</evidence>
<keyword evidence="2" id="KW-1185">Reference proteome</keyword>
<protein>
    <submittedName>
        <fullName evidence="1">Uncharacterized protein</fullName>
    </submittedName>
</protein>
<proteinExistence type="predicted"/>
<dbReference type="AlphaFoldDB" id="A0A9N8PWS8"/>
<dbReference type="Proteomes" id="UP001154114">
    <property type="component" value="Chromosome 1"/>
</dbReference>
<accession>A0A9N8PWS8</accession>
<dbReference type="EMBL" id="LR824004">
    <property type="protein sequence ID" value="CAD0193864.1"/>
    <property type="molecule type" value="Genomic_DNA"/>
</dbReference>
<sequence length="107" mass="11246">MISSGFIYTNLESRLAELRTMPAASPHGPFVGQGDFFSFFPPDLRSGSASESGGSSTVQGQIDLGFVRHGHESAGNGGGLFLRQALQSLSLSLIVLVIVFTSTPTDL</sequence>
<gene>
    <name evidence="1" type="ORF">CINC_LOCUS161</name>
</gene>
<reference evidence="1" key="1">
    <citation type="submission" date="2021-12" db="EMBL/GenBank/DDBJ databases">
        <authorList>
            <person name="King R."/>
        </authorList>
    </citation>
    <scope>NUCLEOTIDE SEQUENCE</scope>
</reference>
<name>A0A9N8PWS8_CHRIL</name>
<evidence type="ECO:0000313" key="2">
    <source>
        <dbReference type="Proteomes" id="UP001154114"/>
    </source>
</evidence>